<dbReference type="Proteomes" id="UP000887577">
    <property type="component" value="Unplaced"/>
</dbReference>
<accession>A0A914Z6A2</accession>
<name>A0A914Z6A2_9BILA</name>
<dbReference type="PANTHER" id="PTHR31389">
    <property type="entry name" value="LD39211P"/>
    <property type="match status" value="1"/>
</dbReference>
<evidence type="ECO:0000313" key="1">
    <source>
        <dbReference type="Proteomes" id="UP000887577"/>
    </source>
</evidence>
<reference evidence="2" key="1">
    <citation type="submission" date="2022-11" db="UniProtKB">
        <authorList>
            <consortium name="WormBaseParasite"/>
        </authorList>
    </citation>
    <scope>IDENTIFICATION</scope>
</reference>
<protein>
    <submittedName>
        <fullName evidence="2">Uncharacterized protein</fullName>
    </submittedName>
</protein>
<evidence type="ECO:0000313" key="2">
    <source>
        <dbReference type="WBParaSite" id="PSU_v2.g7437.t1"/>
    </source>
</evidence>
<organism evidence="1 2">
    <name type="scientific">Panagrolaimus superbus</name>
    <dbReference type="NCBI Taxonomy" id="310955"/>
    <lineage>
        <taxon>Eukaryota</taxon>
        <taxon>Metazoa</taxon>
        <taxon>Ecdysozoa</taxon>
        <taxon>Nematoda</taxon>
        <taxon>Chromadorea</taxon>
        <taxon>Rhabditida</taxon>
        <taxon>Tylenchina</taxon>
        <taxon>Panagrolaimomorpha</taxon>
        <taxon>Panagrolaimoidea</taxon>
        <taxon>Panagrolaimidae</taxon>
        <taxon>Panagrolaimus</taxon>
    </lineage>
</organism>
<dbReference type="AlphaFoldDB" id="A0A914Z6A2"/>
<dbReference type="WBParaSite" id="PSU_v2.g7437.t1">
    <property type="protein sequence ID" value="PSU_v2.g7437.t1"/>
    <property type="gene ID" value="PSU_v2.g7437"/>
</dbReference>
<proteinExistence type="predicted"/>
<dbReference type="PANTHER" id="PTHR31389:SF4">
    <property type="entry name" value="LD39211P"/>
    <property type="match status" value="1"/>
</dbReference>
<sequence>MVCYYLRTKTVSSQNDIILMDKSAFNKYEILHKNPLCPALTKEEWKIYKELTTPEVFVLPDERPRLSWKDMALITFTSKNHMPESLENCASIQQHPQLKTLPLTVFFSSDVTDNQTVIFEVACPQANIIIFPFQTFSLNVQTMMDHYRFKAIYQVLALKKHKIILSFDSSVLINKNANFTGFIESNIKSNPTDVTLLTSANHNMFTTVHPKMYPCFPNIKSETMINVPQFQSGLILWIGTEMGWKAMRRFVECSLQPSCIAPPGATKLCNYNHIYKRPKLFSGCHRYDQSAINLILYETSNQKPQLYGKKSPLFRVSRKRV</sequence>
<keyword evidence="1" id="KW-1185">Reference proteome</keyword>